<evidence type="ECO:0000313" key="4">
    <source>
        <dbReference type="Proteomes" id="UP001500908"/>
    </source>
</evidence>
<dbReference type="SUPFAM" id="SSF53187">
    <property type="entry name" value="Zn-dependent exopeptidases"/>
    <property type="match status" value="1"/>
</dbReference>
<comment type="caution">
    <text evidence="3">The sequence shown here is derived from an EMBL/GenBank/DDBJ whole genome shotgun (WGS) entry which is preliminary data.</text>
</comment>
<evidence type="ECO:0000256" key="2">
    <source>
        <dbReference type="ARBA" id="ARBA00022801"/>
    </source>
</evidence>
<proteinExistence type="predicted"/>
<keyword evidence="4" id="KW-1185">Reference proteome</keyword>
<sequence>MSPVPLLPSERDLLLRLLDTPTTGPLEEPETAPQLWQAQRSYAQAATHLGFAAVHHEAAAPERMHDERVPLAVRRAVATTPGFLDDQPNLVLRLGPPRPAAQTVMFNVHLDTVAGMATARFDGQRFHGRGAIDAKGPAVALLAGVRAAKARQPAIGDRVGVLIQAVSGEEGGAMGTFGTRVLVDHGFTGALNIFCEPTGLRYLPHCTAAMTARVTVAGRDSIDDRPERGHNASVLLGFLAQHLGLAMAPHAGEGTVCVAGLRTGPLHNRVYGTGELLVNLAYPVSEVGERMAATLESAFASGLVAFTERFEHTPHLVLTAREAGRITHLEWLKRGLPTLRSTQTWGHTLLGSTAGLAPWPDTEPAFTCDAIWMGEVADTFTAVLGPGDLADNNAHAAGEYADLAELEAFAGAVSDILVGFARQTATPNEATTNERTELRS</sequence>
<evidence type="ECO:0000256" key="1">
    <source>
        <dbReference type="ARBA" id="ARBA00022723"/>
    </source>
</evidence>
<keyword evidence="1" id="KW-0479">Metal-binding</keyword>
<protein>
    <recommendedName>
        <fullName evidence="5">Acetylornithine deacetylase/Succinyl-diaminopimelate desuccinylase</fullName>
    </recommendedName>
</protein>
<evidence type="ECO:0008006" key="5">
    <source>
        <dbReference type="Google" id="ProtNLM"/>
    </source>
</evidence>
<dbReference type="RefSeq" id="WP_344975696.1">
    <property type="nucleotide sequence ID" value="NZ_BAABDD010000032.1"/>
</dbReference>
<dbReference type="Proteomes" id="UP001500908">
    <property type="component" value="Unassembled WGS sequence"/>
</dbReference>
<organism evidence="3 4">
    <name type="scientific">Salinactinospora qingdaonensis</name>
    <dbReference type="NCBI Taxonomy" id="702744"/>
    <lineage>
        <taxon>Bacteria</taxon>
        <taxon>Bacillati</taxon>
        <taxon>Actinomycetota</taxon>
        <taxon>Actinomycetes</taxon>
        <taxon>Streptosporangiales</taxon>
        <taxon>Nocardiopsidaceae</taxon>
        <taxon>Salinactinospora</taxon>
    </lineage>
</organism>
<dbReference type="SUPFAM" id="SSF55031">
    <property type="entry name" value="Bacterial exopeptidase dimerisation domain"/>
    <property type="match status" value="1"/>
</dbReference>
<evidence type="ECO:0000313" key="3">
    <source>
        <dbReference type="EMBL" id="GAA3761089.1"/>
    </source>
</evidence>
<accession>A0ABP7GHV3</accession>
<dbReference type="InterPro" id="IPR050072">
    <property type="entry name" value="Peptidase_M20A"/>
</dbReference>
<dbReference type="InterPro" id="IPR002933">
    <property type="entry name" value="Peptidase_M20"/>
</dbReference>
<name>A0ABP7GHV3_9ACTN</name>
<dbReference type="Pfam" id="PF01546">
    <property type="entry name" value="Peptidase_M20"/>
    <property type="match status" value="1"/>
</dbReference>
<gene>
    <name evidence="3" type="ORF">GCM10022402_43600</name>
</gene>
<dbReference type="PANTHER" id="PTHR43808">
    <property type="entry name" value="ACETYLORNITHINE DEACETYLASE"/>
    <property type="match status" value="1"/>
</dbReference>
<dbReference type="EMBL" id="BAABDD010000032">
    <property type="protein sequence ID" value="GAA3761089.1"/>
    <property type="molecule type" value="Genomic_DNA"/>
</dbReference>
<dbReference type="InterPro" id="IPR036264">
    <property type="entry name" value="Bact_exopeptidase_dim_dom"/>
</dbReference>
<dbReference type="Gene3D" id="3.40.630.10">
    <property type="entry name" value="Zn peptidases"/>
    <property type="match status" value="1"/>
</dbReference>
<keyword evidence="2" id="KW-0378">Hydrolase</keyword>
<reference evidence="4" key="1">
    <citation type="journal article" date="2019" name="Int. J. Syst. Evol. Microbiol.">
        <title>The Global Catalogue of Microorganisms (GCM) 10K type strain sequencing project: providing services to taxonomists for standard genome sequencing and annotation.</title>
        <authorList>
            <consortium name="The Broad Institute Genomics Platform"/>
            <consortium name="The Broad Institute Genome Sequencing Center for Infectious Disease"/>
            <person name="Wu L."/>
            <person name="Ma J."/>
        </authorList>
    </citation>
    <scope>NUCLEOTIDE SEQUENCE [LARGE SCALE GENOMIC DNA]</scope>
    <source>
        <strain evidence="4">JCM 17137</strain>
    </source>
</reference>